<sequence length="174" mass="20130">MLSICLRLRLLKDRRIQFVSQTLLATLDDKNIDEVSEPDKLLQTYIYYIKSIIDEFKQSYDGLRLDGLLENFKSKVYRGMIITSDDLKPYGKGIKLLNKAFMLTTKDRSVAEDFAERDVIHRKSVKDEHIKLQAICTYEIVNDRTALDIGKISEYSNEQEVLIGPYSAFIVPEV</sequence>
<name>A0A815Z718_9BILA</name>
<reference evidence="1" key="1">
    <citation type="submission" date="2021-02" db="EMBL/GenBank/DDBJ databases">
        <authorList>
            <person name="Nowell W R."/>
        </authorList>
    </citation>
    <scope>NUCLEOTIDE SEQUENCE</scope>
</reference>
<evidence type="ECO:0000313" key="3">
    <source>
        <dbReference type="Proteomes" id="UP000663829"/>
    </source>
</evidence>
<evidence type="ECO:0008006" key="4">
    <source>
        <dbReference type="Google" id="ProtNLM"/>
    </source>
</evidence>
<evidence type="ECO:0000313" key="1">
    <source>
        <dbReference type="EMBL" id="CAF1579725.1"/>
    </source>
</evidence>
<dbReference type="Gene3D" id="3.90.176.10">
    <property type="entry name" value="Toxin ADP-ribosyltransferase, Chain A, domain 1"/>
    <property type="match status" value="1"/>
</dbReference>
<dbReference type="AlphaFoldDB" id="A0A815Z718"/>
<keyword evidence="3" id="KW-1185">Reference proteome</keyword>
<organism evidence="1 3">
    <name type="scientific">Didymodactylos carnosus</name>
    <dbReference type="NCBI Taxonomy" id="1234261"/>
    <lineage>
        <taxon>Eukaryota</taxon>
        <taxon>Metazoa</taxon>
        <taxon>Spiralia</taxon>
        <taxon>Gnathifera</taxon>
        <taxon>Rotifera</taxon>
        <taxon>Eurotatoria</taxon>
        <taxon>Bdelloidea</taxon>
        <taxon>Philodinida</taxon>
        <taxon>Philodinidae</taxon>
        <taxon>Didymodactylos</taxon>
    </lineage>
</organism>
<dbReference type="EMBL" id="CAJOBC010097308">
    <property type="protein sequence ID" value="CAF4446565.1"/>
    <property type="molecule type" value="Genomic_DNA"/>
</dbReference>
<comment type="caution">
    <text evidence="1">The sequence shown here is derived from an EMBL/GenBank/DDBJ whole genome shotgun (WGS) entry which is preliminary data.</text>
</comment>
<gene>
    <name evidence="1" type="ORF">GPM918_LOCUS40993</name>
    <name evidence="2" type="ORF">SRO942_LOCUS41994</name>
</gene>
<dbReference type="SUPFAM" id="SSF56399">
    <property type="entry name" value="ADP-ribosylation"/>
    <property type="match status" value="1"/>
</dbReference>
<evidence type="ECO:0000313" key="2">
    <source>
        <dbReference type="EMBL" id="CAF4446565.1"/>
    </source>
</evidence>
<accession>A0A815Z718</accession>
<protein>
    <recommendedName>
        <fullName evidence="4">NAD(+)--protein-arginine ADP-ribosyltransferase</fullName>
    </recommendedName>
</protein>
<dbReference type="OrthoDB" id="423533at2759"/>
<dbReference type="Proteomes" id="UP000663829">
    <property type="component" value="Unassembled WGS sequence"/>
</dbReference>
<dbReference type="Proteomes" id="UP000681722">
    <property type="component" value="Unassembled WGS sequence"/>
</dbReference>
<proteinExistence type="predicted"/>
<dbReference type="EMBL" id="CAJNOQ010031371">
    <property type="protein sequence ID" value="CAF1579725.1"/>
    <property type="molecule type" value="Genomic_DNA"/>
</dbReference>